<dbReference type="Pfam" id="PF00069">
    <property type="entry name" value="Pkinase"/>
    <property type="match status" value="1"/>
</dbReference>
<gene>
    <name evidence="13" type="ORF">JOE69_003375</name>
</gene>
<dbReference type="InterPro" id="IPR017441">
    <property type="entry name" value="Protein_kinase_ATP_BS"/>
</dbReference>
<dbReference type="SUPFAM" id="SSF56112">
    <property type="entry name" value="Protein kinase-like (PK-like)"/>
    <property type="match status" value="1"/>
</dbReference>
<accession>A0ABU1JFA9</accession>
<feature type="binding site" evidence="10">
    <location>
        <position position="43"/>
    </location>
    <ligand>
        <name>ATP</name>
        <dbReference type="ChEBI" id="CHEBI:30616"/>
    </ligand>
</feature>
<evidence type="ECO:0000259" key="12">
    <source>
        <dbReference type="PROSITE" id="PS50011"/>
    </source>
</evidence>
<evidence type="ECO:0000256" key="11">
    <source>
        <dbReference type="SAM" id="MobiDB-lite"/>
    </source>
</evidence>
<dbReference type="InterPro" id="IPR011009">
    <property type="entry name" value="Kinase-like_dom_sf"/>
</dbReference>
<evidence type="ECO:0000256" key="7">
    <source>
        <dbReference type="ARBA" id="ARBA00022840"/>
    </source>
</evidence>
<dbReference type="EC" id="2.7.11.1" evidence="2"/>
<name>A0ABU1JFA9_9MICC</name>
<keyword evidence="14" id="KW-1185">Reference proteome</keyword>
<organism evidence="13 14">
    <name type="scientific">Arthrobacter russicus</name>
    <dbReference type="NCBI Taxonomy" id="172040"/>
    <lineage>
        <taxon>Bacteria</taxon>
        <taxon>Bacillati</taxon>
        <taxon>Actinomycetota</taxon>
        <taxon>Actinomycetes</taxon>
        <taxon>Micrococcales</taxon>
        <taxon>Micrococcaceae</taxon>
        <taxon>Arthrobacter</taxon>
    </lineage>
</organism>
<evidence type="ECO:0000256" key="3">
    <source>
        <dbReference type="ARBA" id="ARBA00022527"/>
    </source>
</evidence>
<keyword evidence="6 13" id="KW-0418">Kinase</keyword>
<dbReference type="InterPro" id="IPR008266">
    <property type="entry name" value="Tyr_kinase_AS"/>
</dbReference>
<dbReference type="InterPro" id="IPR000719">
    <property type="entry name" value="Prot_kinase_dom"/>
</dbReference>
<feature type="compositionally biased region" description="Low complexity" evidence="11">
    <location>
        <begin position="402"/>
        <end position="427"/>
    </location>
</feature>
<proteinExistence type="inferred from homology"/>
<dbReference type="PANTHER" id="PTHR43671">
    <property type="entry name" value="SERINE/THREONINE-PROTEIN KINASE NEK"/>
    <property type="match status" value="1"/>
</dbReference>
<keyword evidence="4" id="KW-0808">Transferase</keyword>
<dbReference type="PROSITE" id="PS50011">
    <property type="entry name" value="PROTEIN_KINASE_DOM"/>
    <property type="match status" value="1"/>
</dbReference>
<keyword evidence="7 10" id="KW-0067">ATP-binding</keyword>
<dbReference type="PROSITE" id="PS00109">
    <property type="entry name" value="PROTEIN_KINASE_TYR"/>
    <property type="match status" value="1"/>
</dbReference>
<feature type="domain" description="Protein kinase" evidence="12">
    <location>
        <begin position="15"/>
        <end position="272"/>
    </location>
</feature>
<keyword evidence="3 13" id="KW-0723">Serine/threonine-protein kinase</keyword>
<dbReference type="EMBL" id="JAVDQF010000001">
    <property type="protein sequence ID" value="MDR6271137.1"/>
    <property type="molecule type" value="Genomic_DNA"/>
</dbReference>
<feature type="region of interest" description="Disordered" evidence="11">
    <location>
        <begin position="393"/>
        <end position="442"/>
    </location>
</feature>
<protein>
    <recommendedName>
        <fullName evidence="2">non-specific serine/threonine protein kinase</fullName>
        <ecNumber evidence="2">2.7.11.1</ecNumber>
    </recommendedName>
</protein>
<dbReference type="InterPro" id="IPR050660">
    <property type="entry name" value="NEK_Ser/Thr_kinase"/>
</dbReference>
<dbReference type="Gene3D" id="1.10.510.10">
    <property type="entry name" value="Transferase(Phosphotransferase) domain 1"/>
    <property type="match status" value="1"/>
</dbReference>
<evidence type="ECO:0000256" key="8">
    <source>
        <dbReference type="ARBA" id="ARBA00047899"/>
    </source>
</evidence>
<feature type="region of interest" description="Disordered" evidence="11">
    <location>
        <begin position="300"/>
        <end position="366"/>
    </location>
</feature>
<evidence type="ECO:0000313" key="13">
    <source>
        <dbReference type="EMBL" id="MDR6271137.1"/>
    </source>
</evidence>
<evidence type="ECO:0000313" key="14">
    <source>
        <dbReference type="Proteomes" id="UP001185069"/>
    </source>
</evidence>
<dbReference type="Proteomes" id="UP001185069">
    <property type="component" value="Unassembled WGS sequence"/>
</dbReference>
<comment type="caution">
    <text evidence="13">The sequence shown here is derived from an EMBL/GenBank/DDBJ whole genome shotgun (WGS) entry which is preliminary data.</text>
</comment>
<evidence type="ECO:0000256" key="6">
    <source>
        <dbReference type="ARBA" id="ARBA00022777"/>
    </source>
</evidence>
<comment type="catalytic activity">
    <reaction evidence="9">
        <text>L-seryl-[protein] + ATP = O-phospho-L-seryl-[protein] + ADP + H(+)</text>
        <dbReference type="Rhea" id="RHEA:17989"/>
        <dbReference type="Rhea" id="RHEA-COMP:9863"/>
        <dbReference type="Rhea" id="RHEA-COMP:11604"/>
        <dbReference type="ChEBI" id="CHEBI:15378"/>
        <dbReference type="ChEBI" id="CHEBI:29999"/>
        <dbReference type="ChEBI" id="CHEBI:30616"/>
        <dbReference type="ChEBI" id="CHEBI:83421"/>
        <dbReference type="ChEBI" id="CHEBI:456216"/>
        <dbReference type="EC" id="2.7.11.1"/>
    </reaction>
</comment>
<feature type="compositionally biased region" description="Low complexity" evidence="11">
    <location>
        <begin position="310"/>
        <end position="334"/>
    </location>
</feature>
<dbReference type="GO" id="GO:0004674">
    <property type="term" value="F:protein serine/threonine kinase activity"/>
    <property type="evidence" value="ECO:0007669"/>
    <property type="project" value="UniProtKB-KW"/>
</dbReference>
<dbReference type="PROSITE" id="PS00107">
    <property type="entry name" value="PROTEIN_KINASE_ATP"/>
    <property type="match status" value="1"/>
</dbReference>
<evidence type="ECO:0000256" key="10">
    <source>
        <dbReference type="PROSITE-ProRule" id="PRU10141"/>
    </source>
</evidence>
<dbReference type="RefSeq" id="WP_309800746.1">
    <property type="nucleotide sequence ID" value="NZ_BAAAHY010000006.1"/>
</dbReference>
<feature type="compositionally biased region" description="Basic residues" evidence="11">
    <location>
        <begin position="335"/>
        <end position="344"/>
    </location>
</feature>
<sequence length="575" mass="60135">METSFPPGIPIAPGYRFERLLGAGASAQVWLVLGDAGVERAIKCFPAAAWPTGATAPGGRAGQLRREIRIRVNVQHEHLLAVHDVVKLTGAWAGGTGLLMDYAAGGSLAAVLANRGRISPGELVTVLVPMFQVLAFLHRQGIVHGDVSAANVLFTETGKPLLADFGTAKLRGDRSDGELFGTDGFVDPALLRPAGGTGRLAVDAAADVYALSALGWWCLSGALPGPANPRFPMPGGVPTAGSAELFSLLASGMDPERRRRPAAGDLARELFRSATAEPLDLMPSVHPSVLPRLLTRRQLRGGQASSLPTAAAVRAADAPASTTPAGRNASGRPAGSRRRNRSFRWARSSRGGRRRAGLPRPDLRRSGLPGRAVALFALLGGISWLLAVLPDHGPPGETTPVPARQNPAQQSPAQQSPAQQNPTQQNPAERRLDQAAPSAEDAAALRLSGDPVLALHGLSRLRAEAFRTADASLLAAVNAPDSPASAADRQTMAELVSRSRVLAGFSATVRAAAVQAGDATPDPVVSATVELSPFVEQDAAGTVFNRQPASRLQVLNFRMVNQSGRWLIAEVRNAG</sequence>
<comment type="catalytic activity">
    <reaction evidence="8">
        <text>L-threonyl-[protein] + ATP = O-phospho-L-threonyl-[protein] + ADP + H(+)</text>
        <dbReference type="Rhea" id="RHEA:46608"/>
        <dbReference type="Rhea" id="RHEA-COMP:11060"/>
        <dbReference type="Rhea" id="RHEA-COMP:11605"/>
        <dbReference type="ChEBI" id="CHEBI:15378"/>
        <dbReference type="ChEBI" id="CHEBI:30013"/>
        <dbReference type="ChEBI" id="CHEBI:30616"/>
        <dbReference type="ChEBI" id="CHEBI:61977"/>
        <dbReference type="ChEBI" id="CHEBI:456216"/>
        <dbReference type="EC" id="2.7.11.1"/>
    </reaction>
</comment>
<evidence type="ECO:0000256" key="9">
    <source>
        <dbReference type="ARBA" id="ARBA00048679"/>
    </source>
</evidence>
<evidence type="ECO:0000256" key="4">
    <source>
        <dbReference type="ARBA" id="ARBA00022679"/>
    </source>
</evidence>
<evidence type="ECO:0000256" key="1">
    <source>
        <dbReference type="ARBA" id="ARBA00010886"/>
    </source>
</evidence>
<comment type="similarity">
    <text evidence="1">Belongs to the protein kinase superfamily. NEK Ser/Thr protein kinase family. NIMA subfamily.</text>
</comment>
<reference evidence="13 14" key="1">
    <citation type="submission" date="2023-07" db="EMBL/GenBank/DDBJ databases">
        <title>Sequencing the genomes of 1000 actinobacteria strains.</title>
        <authorList>
            <person name="Klenk H.-P."/>
        </authorList>
    </citation>
    <scope>NUCLEOTIDE SEQUENCE [LARGE SCALE GENOMIC DNA]</scope>
    <source>
        <strain evidence="13 14">DSM 14555</strain>
    </source>
</reference>
<dbReference type="PANTHER" id="PTHR43671:SF98">
    <property type="entry name" value="SERINE_THREONINE-PROTEIN KINASE NEK11"/>
    <property type="match status" value="1"/>
</dbReference>
<evidence type="ECO:0000256" key="5">
    <source>
        <dbReference type="ARBA" id="ARBA00022741"/>
    </source>
</evidence>
<keyword evidence="5 10" id="KW-0547">Nucleotide-binding</keyword>
<evidence type="ECO:0000256" key="2">
    <source>
        <dbReference type="ARBA" id="ARBA00012513"/>
    </source>
</evidence>